<dbReference type="SUPFAM" id="SSF56300">
    <property type="entry name" value="Metallo-dependent phosphatases"/>
    <property type="match status" value="1"/>
</dbReference>
<protein>
    <recommendedName>
        <fullName evidence="3">bis(5'-nucleosyl)-tetraphosphatase (symmetrical)</fullName>
        <ecNumber evidence="3">3.6.1.41</ecNumber>
    </recommendedName>
    <alternativeName>
        <fullName evidence="6">Ap4A hydrolase</fullName>
    </alternativeName>
    <alternativeName>
        <fullName evidence="5">Diadenosine 5',5'''-P1,P4-tetraphosphate pyrophosphohydrolase</fullName>
    </alternativeName>
    <alternativeName>
        <fullName evidence="7">Diadenosine tetraphosphatase</fullName>
    </alternativeName>
</protein>
<evidence type="ECO:0000256" key="7">
    <source>
        <dbReference type="ARBA" id="ARBA00033210"/>
    </source>
</evidence>
<evidence type="ECO:0000256" key="1">
    <source>
        <dbReference type="ARBA" id="ARBA00003413"/>
    </source>
</evidence>
<organism evidence="10 11">
    <name type="scientific">Undibacterium griseum</name>
    <dbReference type="NCBI Taxonomy" id="2762295"/>
    <lineage>
        <taxon>Bacteria</taxon>
        <taxon>Pseudomonadati</taxon>
        <taxon>Pseudomonadota</taxon>
        <taxon>Betaproteobacteria</taxon>
        <taxon>Burkholderiales</taxon>
        <taxon>Oxalobacteraceae</taxon>
        <taxon>Undibacterium</taxon>
    </lineage>
</organism>
<dbReference type="Proteomes" id="UP000613113">
    <property type="component" value="Unassembled WGS sequence"/>
</dbReference>
<dbReference type="Pfam" id="PF00149">
    <property type="entry name" value="Metallophos"/>
    <property type="match status" value="1"/>
</dbReference>
<dbReference type="EC" id="3.6.1.41" evidence="3"/>
<comment type="similarity">
    <text evidence="2">Belongs to the Ap4A hydrolase family.</text>
</comment>
<dbReference type="InterPro" id="IPR004843">
    <property type="entry name" value="Calcineurin-like_PHP"/>
</dbReference>
<comment type="caution">
    <text evidence="10">The sequence shown here is derived from an EMBL/GenBank/DDBJ whole genome shotgun (WGS) entry which is preliminary data.</text>
</comment>
<evidence type="ECO:0000313" key="11">
    <source>
        <dbReference type="Proteomes" id="UP000613113"/>
    </source>
</evidence>
<feature type="domain" description="Calcineurin-like phosphoesterase" evidence="9">
    <location>
        <begin position="5"/>
        <end position="125"/>
    </location>
</feature>
<evidence type="ECO:0000259" key="9">
    <source>
        <dbReference type="Pfam" id="PF00149"/>
    </source>
</evidence>
<evidence type="ECO:0000256" key="6">
    <source>
        <dbReference type="ARBA" id="ARBA00032248"/>
    </source>
</evidence>
<evidence type="ECO:0000256" key="4">
    <source>
        <dbReference type="ARBA" id="ARBA00022801"/>
    </source>
</evidence>
<dbReference type="PANTHER" id="PTHR40942:SF4">
    <property type="entry name" value="CYTOCHROME C5"/>
    <property type="match status" value="1"/>
</dbReference>
<gene>
    <name evidence="10" type="ORF">H8K27_09775</name>
</gene>
<comment type="catalytic activity">
    <reaction evidence="8">
        <text>P(1),P(4)-bis(5'-adenosyl) tetraphosphate + H2O = 2 ADP + 2 H(+)</text>
        <dbReference type="Rhea" id="RHEA:24252"/>
        <dbReference type="ChEBI" id="CHEBI:15377"/>
        <dbReference type="ChEBI" id="CHEBI:15378"/>
        <dbReference type="ChEBI" id="CHEBI:58141"/>
        <dbReference type="ChEBI" id="CHEBI:456216"/>
        <dbReference type="EC" id="3.6.1.41"/>
    </reaction>
</comment>
<dbReference type="GO" id="GO:0008803">
    <property type="term" value="F:bis(5'-nucleosyl)-tetraphosphatase (symmetrical) activity"/>
    <property type="evidence" value="ECO:0007669"/>
    <property type="project" value="UniProtKB-EC"/>
</dbReference>
<dbReference type="NCBIfam" id="TIGR00668">
    <property type="entry name" value="apaH"/>
    <property type="match status" value="1"/>
</dbReference>
<proteinExistence type="inferred from homology"/>
<dbReference type="Gene3D" id="3.60.21.10">
    <property type="match status" value="1"/>
</dbReference>
<dbReference type="InterPro" id="IPR029052">
    <property type="entry name" value="Metallo-depent_PP-like"/>
</dbReference>
<evidence type="ECO:0000256" key="5">
    <source>
        <dbReference type="ARBA" id="ARBA00031248"/>
    </source>
</evidence>
<evidence type="ECO:0000256" key="2">
    <source>
        <dbReference type="ARBA" id="ARBA00005419"/>
    </source>
</evidence>
<comment type="function">
    <text evidence="1">Hydrolyzes diadenosine 5',5'''-P1,P4-tetraphosphate to yield ADP.</text>
</comment>
<evidence type="ECO:0000313" key="10">
    <source>
        <dbReference type="EMBL" id="MBC3885415.1"/>
    </source>
</evidence>
<keyword evidence="11" id="KW-1185">Reference proteome</keyword>
<dbReference type="InterPro" id="IPR004617">
    <property type="entry name" value="ApaH"/>
</dbReference>
<dbReference type="PIRSF" id="PIRSF000903">
    <property type="entry name" value="B5n-ttraPtase_sm"/>
    <property type="match status" value="1"/>
</dbReference>
<evidence type="ECO:0000256" key="8">
    <source>
        <dbReference type="ARBA" id="ARBA00049417"/>
    </source>
</evidence>
<accession>A0ABR6YNP5</accession>
<dbReference type="PANTHER" id="PTHR40942">
    <property type="match status" value="1"/>
</dbReference>
<dbReference type="NCBIfam" id="NF001204">
    <property type="entry name" value="PRK00166.1"/>
    <property type="match status" value="1"/>
</dbReference>
<name>A0ABR6YNP5_9BURK</name>
<reference evidence="10 11" key="1">
    <citation type="submission" date="2020-08" db="EMBL/GenBank/DDBJ databases">
        <title>Novel species isolated from subtropical streams in China.</title>
        <authorList>
            <person name="Lu H."/>
        </authorList>
    </citation>
    <scope>NUCLEOTIDE SEQUENCE [LARGE SCALE GENOMIC DNA]</scope>
    <source>
        <strain evidence="10 11">FT31W</strain>
    </source>
</reference>
<dbReference type="RefSeq" id="WP_186862982.1">
    <property type="nucleotide sequence ID" value="NZ_JACOGC010000003.1"/>
</dbReference>
<dbReference type="EMBL" id="JACOGC010000003">
    <property type="protein sequence ID" value="MBC3885415.1"/>
    <property type="molecule type" value="Genomic_DNA"/>
</dbReference>
<keyword evidence="4 10" id="KW-0378">Hydrolase</keyword>
<sequence>MPVTYFIGDIQGCATELRQLLARIEARAPDARYLFAGDLVNRGPESLDSLRLIRSLQQQGRADSVLGNHDLHLLAVAHGIRPAHRDDTLQEILQAPDRETLLGWLRQRPMAIMEQQHLLIHAGLYPAWSAGQTLQLAGEVENMLRGHGWLDFLRHMYGNQPDTWNDGLQGDDRLRCIINALTRMRFCDQSGRMDFAIKDGAASAPPAYLPWFDLPRRSADCTVVFGHWSTLGLVLRPNLISLDTGCVWGGKLTAVCLETREVIQIDSPQHRKPIQCPT</sequence>
<dbReference type="CDD" id="cd07422">
    <property type="entry name" value="MPP_ApaH"/>
    <property type="match status" value="1"/>
</dbReference>
<evidence type="ECO:0000256" key="3">
    <source>
        <dbReference type="ARBA" id="ARBA00012506"/>
    </source>
</evidence>